<dbReference type="GO" id="GO:0004497">
    <property type="term" value="F:monooxygenase activity"/>
    <property type="evidence" value="ECO:0007669"/>
    <property type="project" value="UniProtKB-KW"/>
</dbReference>
<evidence type="ECO:0000256" key="4">
    <source>
        <dbReference type="ARBA" id="ARBA00022723"/>
    </source>
</evidence>
<keyword evidence="6" id="KW-0503">Monooxygenase</keyword>
<comment type="caution">
    <text evidence="8">The sequence shown here is derived from an EMBL/GenBank/DDBJ whole genome shotgun (WGS) entry which is preliminary data.</text>
</comment>
<evidence type="ECO:0000256" key="5">
    <source>
        <dbReference type="ARBA" id="ARBA00023004"/>
    </source>
</evidence>
<proteinExistence type="inferred from homology"/>
<gene>
    <name evidence="8" type="ORF">CSOL1703_00013353</name>
</gene>
<dbReference type="PRINTS" id="PR00385">
    <property type="entry name" value="P450"/>
</dbReference>
<reference evidence="9" key="1">
    <citation type="submission" date="2019-06" db="EMBL/GenBank/DDBJ databases">
        <authorList>
            <person name="Broberg M."/>
        </authorList>
    </citation>
    <scope>NUCLEOTIDE SEQUENCE [LARGE SCALE GENOMIC DNA]</scope>
</reference>
<accession>A0A9N9Z1B7</accession>
<dbReference type="InterPro" id="IPR001128">
    <property type="entry name" value="Cyt_P450"/>
</dbReference>
<keyword evidence="5 7" id="KW-0408">Iron</keyword>
<protein>
    <submittedName>
        <fullName evidence="8">Uncharacterized protein</fullName>
    </submittedName>
</protein>
<dbReference type="EMBL" id="CABFOC020000018">
    <property type="protein sequence ID" value="CAH0047114.1"/>
    <property type="molecule type" value="Genomic_DNA"/>
</dbReference>
<dbReference type="Proteomes" id="UP000775872">
    <property type="component" value="Unassembled WGS sequence"/>
</dbReference>
<dbReference type="InterPro" id="IPR050121">
    <property type="entry name" value="Cytochrome_P450_monoxygenase"/>
</dbReference>
<keyword evidence="4 7" id="KW-0479">Metal-binding</keyword>
<dbReference type="AlphaFoldDB" id="A0A9N9Z1B7"/>
<dbReference type="InterPro" id="IPR036396">
    <property type="entry name" value="Cyt_P450_sf"/>
</dbReference>
<comment type="cofactor">
    <cofactor evidence="1 7">
        <name>heme</name>
        <dbReference type="ChEBI" id="CHEBI:30413"/>
    </cofactor>
</comment>
<reference evidence="8 9" key="2">
    <citation type="submission" date="2021-10" db="EMBL/GenBank/DDBJ databases">
        <authorList>
            <person name="Piombo E."/>
        </authorList>
    </citation>
    <scope>NUCLEOTIDE SEQUENCE [LARGE SCALE GENOMIC DNA]</scope>
</reference>
<dbReference type="InterPro" id="IPR002403">
    <property type="entry name" value="Cyt_P450_E_grp-IV"/>
</dbReference>
<evidence type="ECO:0000256" key="2">
    <source>
        <dbReference type="ARBA" id="ARBA00010617"/>
    </source>
</evidence>
<dbReference type="Pfam" id="PF00067">
    <property type="entry name" value="p450"/>
    <property type="match status" value="1"/>
</dbReference>
<evidence type="ECO:0000313" key="8">
    <source>
        <dbReference type="EMBL" id="CAH0047114.1"/>
    </source>
</evidence>
<sequence length="244" mass="27331">MIQEKRDAVVKNADDHFDILSLLIKSNNFSDEELKDQSLTVLAARHETTASAITWACYLLSTRQEIQHKLREEVLEALPSDSPLDVSGTLERLPYLNGIINETLRLYPTIPVTQRQAIHDTHIAEYPIPKGTVQINRSTEVWGTDADKLLPERWVTGAGKPNQTGGANSNYDFVTFLHGPRSCISQNFARAEMRCLLAAMVTSFAWDLTMEQKKVLPRGVITINPAHGLYLKLQPLQRGNPTQG</sequence>
<dbReference type="OrthoDB" id="1470350at2759"/>
<keyword evidence="3 7" id="KW-0349">Heme</keyword>
<dbReference type="PANTHER" id="PTHR24305">
    <property type="entry name" value="CYTOCHROME P450"/>
    <property type="match status" value="1"/>
</dbReference>
<dbReference type="Gene3D" id="1.10.630.10">
    <property type="entry name" value="Cytochrome P450"/>
    <property type="match status" value="1"/>
</dbReference>
<dbReference type="SUPFAM" id="SSF48264">
    <property type="entry name" value="Cytochrome P450"/>
    <property type="match status" value="1"/>
</dbReference>
<dbReference type="GO" id="GO:0020037">
    <property type="term" value="F:heme binding"/>
    <property type="evidence" value="ECO:0007669"/>
    <property type="project" value="InterPro"/>
</dbReference>
<evidence type="ECO:0000256" key="7">
    <source>
        <dbReference type="PIRSR" id="PIRSR602403-1"/>
    </source>
</evidence>
<evidence type="ECO:0000256" key="3">
    <source>
        <dbReference type="ARBA" id="ARBA00022617"/>
    </source>
</evidence>
<keyword evidence="9" id="KW-1185">Reference proteome</keyword>
<evidence type="ECO:0000256" key="6">
    <source>
        <dbReference type="ARBA" id="ARBA00023033"/>
    </source>
</evidence>
<comment type="similarity">
    <text evidence="2">Belongs to the cytochrome P450 family.</text>
</comment>
<dbReference type="PRINTS" id="PR00465">
    <property type="entry name" value="EP450IV"/>
</dbReference>
<organism evidence="8 9">
    <name type="scientific">Clonostachys solani</name>
    <dbReference type="NCBI Taxonomy" id="160281"/>
    <lineage>
        <taxon>Eukaryota</taxon>
        <taxon>Fungi</taxon>
        <taxon>Dikarya</taxon>
        <taxon>Ascomycota</taxon>
        <taxon>Pezizomycotina</taxon>
        <taxon>Sordariomycetes</taxon>
        <taxon>Hypocreomycetidae</taxon>
        <taxon>Hypocreales</taxon>
        <taxon>Bionectriaceae</taxon>
        <taxon>Clonostachys</taxon>
    </lineage>
</organism>
<evidence type="ECO:0000256" key="1">
    <source>
        <dbReference type="ARBA" id="ARBA00001971"/>
    </source>
</evidence>
<feature type="binding site" description="axial binding residue" evidence="7">
    <location>
        <position position="183"/>
    </location>
    <ligand>
        <name>heme</name>
        <dbReference type="ChEBI" id="CHEBI:30413"/>
    </ligand>
    <ligandPart>
        <name>Fe</name>
        <dbReference type="ChEBI" id="CHEBI:18248"/>
    </ligandPart>
</feature>
<dbReference type="GO" id="GO:0005506">
    <property type="term" value="F:iron ion binding"/>
    <property type="evidence" value="ECO:0007669"/>
    <property type="project" value="InterPro"/>
</dbReference>
<name>A0A9N9Z1B7_9HYPO</name>
<dbReference type="PANTHER" id="PTHR24305:SF166">
    <property type="entry name" value="CYTOCHROME P450 12A4, MITOCHONDRIAL-RELATED"/>
    <property type="match status" value="1"/>
</dbReference>
<dbReference type="GO" id="GO:0016705">
    <property type="term" value="F:oxidoreductase activity, acting on paired donors, with incorporation or reduction of molecular oxygen"/>
    <property type="evidence" value="ECO:0007669"/>
    <property type="project" value="InterPro"/>
</dbReference>
<keyword evidence="6" id="KW-0560">Oxidoreductase</keyword>
<evidence type="ECO:0000313" key="9">
    <source>
        <dbReference type="Proteomes" id="UP000775872"/>
    </source>
</evidence>